<feature type="region of interest" description="Disordered" evidence="5">
    <location>
        <begin position="496"/>
        <end position="544"/>
    </location>
</feature>
<dbReference type="Proteomes" id="UP000654075">
    <property type="component" value="Unassembled WGS sequence"/>
</dbReference>
<evidence type="ECO:0000313" key="8">
    <source>
        <dbReference type="Proteomes" id="UP000654075"/>
    </source>
</evidence>
<dbReference type="SUPFAM" id="SSF52540">
    <property type="entry name" value="P-loop containing nucleoside triphosphate hydrolases"/>
    <property type="match status" value="1"/>
</dbReference>
<keyword evidence="4" id="KW-0067">ATP-binding</keyword>
<dbReference type="OrthoDB" id="9970435at2759"/>
<feature type="region of interest" description="Disordered" evidence="5">
    <location>
        <begin position="408"/>
        <end position="428"/>
    </location>
</feature>
<feature type="domain" description="Helicase C-terminal" evidence="6">
    <location>
        <begin position="148"/>
        <end position="313"/>
    </location>
</feature>
<evidence type="ECO:0000313" key="7">
    <source>
        <dbReference type="EMBL" id="CAE8585838.1"/>
    </source>
</evidence>
<keyword evidence="8" id="KW-1185">Reference proteome</keyword>
<dbReference type="EMBL" id="CAJNNV010001792">
    <property type="protein sequence ID" value="CAE8585838.1"/>
    <property type="molecule type" value="Genomic_DNA"/>
</dbReference>
<feature type="compositionally biased region" description="Basic residues" evidence="5">
    <location>
        <begin position="524"/>
        <end position="544"/>
    </location>
</feature>
<keyword evidence="3" id="KW-0347">Helicase</keyword>
<dbReference type="GO" id="GO:0005524">
    <property type="term" value="F:ATP binding"/>
    <property type="evidence" value="ECO:0007669"/>
    <property type="project" value="UniProtKB-KW"/>
</dbReference>
<dbReference type="GO" id="GO:0016787">
    <property type="term" value="F:hydrolase activity"/>
    <property type="evidence" value="ECO:0007669"/>
    <property type="project" value="UniProtKB-KW"/>
</dbReference>
<sequence>DRQKLPGDVPMLEVVYVDWLMVSDSGPVRNVAEHPDFYPRLARSRGDKRFFFISNFTVGCFQTVMTAAINPDAAWLRNPSLPQTSVWNRFLEEDDDGKKGRLKLIVSVDEGPWLVKRAFIKKPVMLLGDILSQPVRVTIGSTGQAAANVQQFVEVLKNDDEKWAWLAKHVNGMVAKGQLLIFVKSIQSAEELTQNFTEFLGKKTEFLHGDLDQGERMRIIRDLRKQKVDVVIATDVAARGLDITTIYTVVCYDVARDIETHTHRIGRTGRAGAKGEAFTLLTNDDQNKKMAALLVENLEIANQTVPDDLQVLAMKYGPFRAARLQGAKFDGAKKKKGVGPAVQSSFGVGFDGQQLKKETTQDLGKRLDKEADMLAAMNRQIMTGGGSRSAMAAARAGLGAKGFVKAATADEPSAPPKAPKDDESSDEDLFAPGVTAAFGKAQRPAPAGPGGWNAGGMQQQMAAQMQAQSMAQQMQQLQQVQQIQAASLPVLAAEVMTDESLNRPPPPGSSGGFSNSAGAERSQRRLRSRSRSKSRGRRRRRSPS</sequence>
<dbReference type="PANTHER" id="PTHR47959">
    <property type="entry name" value="ATP-DEPENDENT RNA HELICASE RHLE-RELATED"/>
    <property type="match status" value="1"/>
</dbReference>
<dbReference type="InterPro" id="IPR050079">
    <property type="entry name" value="DEAD_box_RNA_helicase"/>
</dbReference>
<evidence type="ECO:0000259" key="6">
    <source>
        <dbReference type="PROSITE" id="PS51194"/>
    </source>
</evidence>
<dbReference type="Pfam" id="PF00271">
    <property type="entry name" value="Helicase_C"/>
    <property type="match status" value="1"/>
</dbReference>
<reference evidence="7" key="1">
    <citation type="submission" date="2021-02" db="EMBL/GenBank/DDBJ databases">
        <authorList>
            <person name="Dougan E. K."/>
            <person name="Rhodes N."/>
            <person name="Thang M."/>
            <person name="Chan C."/>
        </authorList>
    </citation>
    <scope>NUCLEOTIDE SEQUENCE</scope>
</reference>
<dbReference type="GO" id="GO:0003724">
    <property type="term" value="F:RNA helicase activity"/>
    <property type="evidence" value="ECO:0007669"/>
    <property type="project" value="TreeGrafter"/>
</dbReference>
<keyword evidence="1" id="KW-0547">Nucleotide-binding</keyword>
<dbReference type="InterPro" id="IPR001650">
    <property type="entry name" value="Helicase_C-like"/>
</dbReference>
<accession>A0A813DBH6</accession>
<keyword evidence="2" id="KW-0378">Hydrolase</keyword>
<evidence type="ECO:0000256" key="5">
    <source>
        <dbReference type="SAM" id="MobiDB-lite"/>
    </source>
</evidence>
<gene>
    <name evidence="7" type="ORF">PGLA1383_LOCUS4740</name>
</gene>
<dbReference type="CDD" id="cd18787">
    <property type="entry name" value="SF2_C_DEAD"/>
    <property type="match status" value="1"/>
</dbReference>
<dbReference type="PROSITE" id="PS51194">
    <property type="entry name" value="HELICASE_CTER"/>
    <property type="match status" value="1"/>
</dbReference>
<evidence type="ECO:0000256" key="2">
    <source>
        <dbReference type="ARBA" id="ARBA00022801"/>
    </source>
</evidence>
<proteinExistence type="predicted"/>
<comment type="caution">
    <text evidence="7">The sequence shown here is derived from an EMBL/GenBank/DDBJ whole genome shotgun (WGS) entry which is preliminary data.</text>
</comment>
<dbReference type="SMART" id="SM00490">
    <property type="entry name" value="HELICc"/>
    <property type="match status" value="1"/>
</dbReference>
<dbReference type="Gene3D" id="3.40.50.300">
    <property type="entry name" value="P-loop containing nucleotide triphosphate hydrolases"/>
    <property type="match status" value="1"/>
</dbReference>
<evidence type="ECO:0000256" key="3">
    <source>
        <dbReference type="ARBA" id="ARBA00022806"/>
    </source>
</evidence>
<dbReference type="GO" id="GO:0005829">
    <property type="term" value="C:cytosol"/>
    <property type="evidence" value="ECO:0007669"/>
    <property type="project" value="TreeGrafter"/>
</dbReference>
<dbReference type="InterPro" id="IPR009769">
    <property type="entry name" value="EDR2_C"/>
</dbReference>
<dbReference type="AlphaFoldDB" id="A0A813DBH6"/>
<protein>
    <recommendedName>
        <fullName evidence="6">Helicase C-terminal domain-containing protein</fullName>
    </recommendedName>
</protein>
<evidence type="ECO:0000256" key="4">
    <source>
        <dbReference type="ARBA" id="ARBA00022840"/>
    </source>
</evidence>
<organism evidence="7 8">
    <name type="scientific">Polarella glacialis</name>
    <name type="common">Dinoflagellate</name>
    <dbReference type="NCBI Taxonomy" id="89957"/>
    <lineage>
        <taxon>Eukaryota</taxon>
        <taxon>Sar</taxon>
        <taxon>Alveolata</taxon>
        <taxon>Dinophyceae</taxon>
        <taxon>Suessiales</taxon>
        <taxon>Suessiaceae</taxon>
        <taxon>Polarella</taxon>
    </lineage>
</organism>
<dbReference type="Pfam" id="PF07059">
    <property type="entry name" value="EDR2_C"/>
    <property type="match status" value="1"/>
</dbReference>
<name>A0A813DBH6_POLGL</name>
<dbReference type="PANTHER" id="PTHR47959:SF1">
    <property type="entry name" value="ATP-DEPENDENT RNA HELICASE DBPA"/>
    <property type="match status" value="1"/>
</dbReference>
<evidence type="ECO:0000256" key="1">
    <source>
        <dbReference type="ARBA" id="ARBA00022741"/>
    </source>
</evidence>
<dbReference type="InterPro" id="IPR027417">
    <property type="entry name" value="P-loop_NTPase"/>
</dbReference>
<feature type="non-terminal residue" evidence="7">
    <location>
        <position position="1"/>
    </location>
</feature>